<evidence type="ECO:0000313" key="1">
    <source>
        <dbReference type="EMBL" id="KAK9951317.1"/>
    </source>
</evidence>
<dbReference type="AlphaFoldDB" id="A0AAW1YRH9"/>
<protein>
    <submittedName>
        <fullName evidence="1">Uncharacterized protein</fullName>
    </submittedName>
</protein>
<accession>A0AAW1YRH9</accession>
<dbReference type="EMBL" id="JBEDUW010000001">
    <property type="protein sequence ID" value="KAK9951317.1"/>
    <property type="molecule type" value="Genomic_DNA"/>
</dbReference>
<sequence>MNRTFLFSPTVSVDLALNYEKCHGICTACGFLLHDSEGCDKALLVAATLLLSGEVVSTPVRIPPLFKVGVGLDKGPSSLFTVKGFIVEGFAAIPKIGAAAITPNLEKDPCDKMVDEETQHSGSRLVAVLLIQPGKKDRVVDSTEKSKELALTVVPQLALADMNGRIIVSPAKQKKKGRPVGAKNMVKGDKLAFVAFAKRPKVRGRATFGEGCHVHFGHLVALKKVEYEKLTSFFVKAVHKSSVAASLYSD</sequence>
<evidence type="ECO:0000313" key="2">
    <source>
        <dbReference type="Proteomes" id="UP001457282"/>
    </source>
</evidence>
<dbReference type="Proteomes" id="UP001457282">
    <property type="component" value="Unassembled WGS sequence"/>
</dbReference>
<keyword evidence="2" id="KW-1185">Reference proteome</keyword>
<name>A0AAW1YRH9_RUBAR</name>
<organism evidence="1 2">
    <name type="scientific">Rubus argutus</name>
    <name type="common">Southern blackberry</name>
    <dbReference type="NCBI Taxonomy" id="59490"/>
    <lineage>
        <taxon>Eukaryota</taxon>
        <taxon>Viridiplantae</taxon>
        <taxon>Streptophyta</taxon>
        <taxon>Embryophyta</taxon>
        <taxon>Tracheophyta</taxon>
        <taxon>Spermatophyta</taxon>
        <taxon>Magnoliopsida</taxon>
        <taxon>eudicotyledons</taxon>
        <taxon>Gunneridae</taxon>
        <taxon>Pentapetalae</taxon>
        <taxon>rosids</taxon>
        <taxon>fabids</taxon>
        <taxon>Rosales</taxon>
        <taxon>Rosaceae</taxon>
        <taxon>Rosoideae</taxon>
        <taxon>Rosoideae incertae sedis</taxon>
        <taxon>Rubus</taxon>
    </lineage>
</organism>
<reference evidence="1 2" key="1">
    <citation type="journal article" date="2023" name="G3 (Bethesda)">
        <title>A chromosome-length genome assembly and annotation of blackberry (Rubus argutus, cv. 'Hillquist').</title>
        <authorList>
            <person name="Bruna T."/>
            <person name="Aryal R."/>
            <person name="Dudchenko O."/>
            <person name="Sargent D.J."/>
            <person name="Mead D."/>
            <person name="Buti M."/>
            <person name="Cavallini A."/>
            <person name="Hytonen T."/>
            <person name="Andres J."/>
            <person name="Pham M."/>
            <person name="Weisz D."/>
            <person name="Mascagni F."/>
            <person name="Usai G."/>
            <person name="Natali L."/>
            <person name="Bassil N."/>
            <person name="Fernandez G.E."/>
            <person name="Lomsadze A."/>
            <person name="Armour M."/>
            <person name="Olukolu B."/>
            <person name="Poorten T."/>
            <person name="Britton C."/>
            <person name="Davik J."/>
            <person name="Ashrafi H."/>
            <person name="Aiden E.L."/>
            <person name="Borodovsky M."/>
            <person name="Worthington M."/>
        </authorList>
    </citation>
    <scope>NUCLEOTIDE SEQUENCE [LARGE SCALE GENOMIC DNA]</scope>
    <source>
        <strain evidence="1">PI 553951</strain>
    </source>
</reference>
<comment type="caution">
    <text evidence="1">The sequence shown here is derived from an EMBL/GenBank/DDBJ whole genome shotgun (WGS) entry which is preliminary data.</text>
</comment>
<gene>
    <name evidence="1" type="ORF">M0R45_006771</name>
</gene>
<proteinExistence type="predicted"/>